<feature type="domain" description="AB hydrolase-1" evidence="1">
    <location>
        <begin position="11"/>
        <end position="256"/>
    </location>
</feature>
<dbReference type="Pfam" id="PF12697">
    <property type="entry name" value="Abhydrolase_6"/>
    <property type="match status" value="1"/>
</dbReference>
<dbReference type="InterPro" id="IPR050228">
    <property type="entry name" value="Carboxylesterase_BioH"/>
</dbReference>
<evidence type="ECO:0000259" key="1">
    <source>
        <dbReference type="Pfam" id="PF12697"/>
    </source>
</evidence>
<proteinExistence type="predicted"/>
<reference evidence="2 3" key="2">
    <citation type="submission" date="2023-10" db="EMBL/GenBank/DDBJ databases">
        <authorList>
            <person name="Han X.F."/>
        </authorList>
    </citation>
    <scope>NUCLEOTIDE SEQUENCE [LARGE SCALE GENOMIC DNA]</scope>
    <source>
        <strain evidence="2 3">KCTC 39840</strain>
    </source>
</reference>
<dbReference type="SUPFAM" id="SSF53474">
    <property type="entry name" value="alpha/beta-Hydrolases"/>
    <property type="match status" value="1"/>
</dbReference>
<dbReference type="PRINTS" id="PR00111">
    <property type="entry name" value="ABHYDROLASE"/>
</dbReference>
<dbReference type="InterPro" id="IPR029058">
    <property type="entry name" value="AB_hydrolase_fold"/>
</dbReference>
<dbReference type="PANTHER" id="PTHR43194">
    <property type="entry name" value="HYDROLASE ALPHA/BETA FOLD FAMILY"/>
    <property type="match status" value="1"/>
</dbReference>
<gene>
    <name evidence="2" type="ORF">R7226_20910</name>
</gene>
<accession>A0ABU4HUA1</accession>
<keyword evidence="2" id="KW-0378">Hydrolase</keyword>
<keyword evidence="3" id="KW-1185">Reference proteome</keyword>
<dbReference type="Gene3D" id="3.40.50.1820">
    <property type="entry name" value="alpha/beta hydrolase"/>
    <property type="match status" value="1"/>
</dbReference>
<organism evidence="2 3">
    <name type="scientific">Conexibacter stalactiti</name>
    <dbReference type="NCBI Taxonomy" id="1940611"/>
    <lineage>
        <taxon>Bacteria</taxon>
        <taxon>Bacillati</taxon>
        <taxon>Actinomycetota</taxon>
        <taxon>Thermoleophilia</taxon>
        <taxon>Solirubrobacterales</taxon>
        <taxon>Conexibacteraceae</taxon>
        <taxon>Conexibacter</taxon>
    </lineage>
</organism>
<dbReference type="EMBL" id="JAWSTH010000066">
    <property type="protein sequence ID" value="MDW5596820.1"/>
    <property type="molecule type" value="Genomic_DNA"/>
</dbReference>
<reference evidence="3" key="1">
    <citation type="submission" date="2023-07" db="EMBL/GenBank/DDBJ databases">
        <title>Conexibacter stalactiti sp. nov., isolated from stalactites in a lava cave and emended description of the genus Conexibacter.</title>
        <authorList>
            <person name="Lee S.D."/>
        </authorList>
    </citation>
    <scope>NUCLEOTIDE SEQUENCE [LARGE SCALE GENOMIC DNA]</scope>
    <source>
        <strain evidence="3">KCTC 39840</strain>
    </source>
</reference>
<evidence type="ECO:0000313" key="3">
    <source>
        <dbReference type="Proteomes" id="UP001284601"/>
    </source>
</evidence>
<dbReference type="Proteomes" id="UP001284601">
    <property type="component" value="Unassembled WGS sequence"/>
</dbReference>
<protein>
    <submittedName>
        <fullName evidence="2">Alpha/beta fold hydrolase</fullName>
    </submittedName>
</protein>
<comment type="caution">
    <text evidence="2">The sequence shown here is derived from an EMBL/GenBank/DDBJ whole genome shotgun (WGS) entry which is preliminary data.</text>
</comment>
<evidence type="ECO:0000313" key="2">
    <source>
        <dbReference type="EMBL" id="MDW5596820.1"/>
    </source>
</evidence>
<sequence>MSSETTAPDTIVLVHGFWMTPRSWEHWIAHYEAAGYRVIAPAYPGFDVEVEALNADPTPIEQVTVPQIIERYESAIKELDKPPIIIGHSAGGAFTQILLDHGFGAAGVAINSAPTEGVPVAPLSQLRSTFPVLKNPANRHRAVGFTHEQFQYAFTNGVDEELSRRLYERYAIPANGGILWNSVLANIQPGHQDTWVDYKNDDRAPLLFISGTQDHIMPPAVQRSNHKHYKSDTVTEITEFEGPHFMVALEGWEKIADHALAWALEHSTTEAISPS</sequence>
<dbReference type="GO" id="GO:0016787">
    <property type="term" value="F:hydrolase activity"/>
    <property type="evidence" value="ECO:0007669"/>
    <property type="project" value="UniProtKB-KW"/>
</dbReference>
<name>A0ABU4HUA1_9ACTN</name>
<dbReference type="RefSeq" id="WP_318599257.1">
    <property type="nucleotide sequence ID" value="NZ_JAWSTH010000066.1"/>
</dbReference>
<dbReference type="InterPro" id="IPR000073">
    <property type="entry name" value="AB_hydrolase_1"/>
</dbReference>
<dbReference type="PANTHER" id="PTHR43194:SF2">
    <property type="entry name" value="PEROXISOMAL MEMBRANE PROTEIN LPX1"/>
    <property type="match status" value="1"/>
</dbReference>